<keyword evidence="5" id="KW-1185">Reference proteome</keyword>
<reference evidence="2 5" key="2">
    <citation type="submission" date="2020-12" db="EMBL/GenBank/DDBJ databases">
        <title>FDA dAtabase for Regulatory Grade micrObial Sequences (FDA-ARGOS): Supporting development and validation of Infectious Disease Dx tests.</title>
        <authorList>
            <person name="Sproer C."/>
            <person name="Gronow S."/>
            <person name="Severitt S."/>
            <person name="Schroder I."/>
            <person name="Tallon L."/>
            <person name="Sadzewicz L."/>
            <person name="Zhao X."/>
            <person name="Boylan J."/>
            <person name="Ott S."/>
            <person name="Bowen H."/>
            <person name="Vavikolanu K."/>
            <person name="Mehta A."/>
            <person name="Aluvathingal J."/>
            <person name="Nadendla S."/>
            <person name="Lowell S."/>
            <person name="Myers T."/>
            <person name="Yan Y."/>
            <person name="Sichtig H."/>
        </authorList>
    </citation>
    <scope>NUCLEOTIDE SEQUENCE [LARGE SCALE GENOMIC DNA]</scope>
    <source>
        <strain evidence="2 5">FDAARGOS_890</strain>
        <plasmid evidence="2 5">unnamed</plasmid>
    </source>
</reference>
<dbReference type="AlphaFoldDB" id="A0A1H3N2H7"/>
<evidence type="ECO:0000313" key="3">
    <source>
        <dbReference type="EMBL" id="SDY82930.1"/>
    </source>
</evidence>
<protein>
    <submittedName>
        <fullName evidence="3">Uncharacterized protein</fullName>
    </submittedName>
</protein>
<dbReference type="KEGG" id="dla:I6G47_33340"/>
<reference evidence="3 4" key="1">
    <citation type="submission" date="2016-10" db="EMBL/GenBank/DDBJ databases">
        <authorList>
            <person name="de Groot N.N."/>
        </authorList>
    </citation>
    <scope>NUCLEOTIDE SEQUENCE [LARGE SCALE GENOMIC DNA]</scope>
    <source>
        <strain evidence="3 4">LMG 24775</strain>
    </source>
</reference>
<dbReference type="EMBL" id="CP065749">
    <property type="protein sequence ID" value="QPS85030.1"/>
    <property type="molecule type" value="Genomic_DNA"/>
</dbReference>
<dbReference type="GeneID" id="94689154"/>
<dbReference type="EMBL" id="FNPE01000008">
    <property type="protein sequence ID" value="SDY82930.1"/>
    <property type="molecule type" value="Genomic_DNA"/>
</dbReference>
<geneLocation type="plasmid" evidence="2 5">
    <name>unnamed</name>
</geneLocation>
<feature type="compositionally biased region" description="Acidic residues" evidence="1">
    <location>
        <begin position="127"/>
        <end position="136"/>
    </location>
</feature>
<evidence type="ECO:0000313" key="5">
    <source>
        <dbReference type="Proteomes" id="UP000595064"/>
    </source>
</evidence>
<gene>
    <name evidence="2" type="ORF">I6G47_33340</name>
    <name evidence="3" type="ORF">SAMN05421547_108139</name>
</gene>
<evidence type="ECO:0000313" key="2">
    <source>
        <dbReference type="EMBL" id="QPS85030.1"/>
    </source>
</evidence>
<dbReference type="RefSeq" id="WP_143044567.1">
    <property type="nucleotide sequence ID" value="NZ_CP065749.1"/>
</dbReference>
<proteinExistence type="predicted"/>
<keyword evidence="2" id="KW-0614">Plasmid</keyword>
<evidence type="ECO:0000313" key="4">
    <source>
        <dbReference type="Proteomes" id="UP000183417"/>
    </source>
</evidence>
<feature type="region of interest" description="Disordered" evidence="1">
    <location>
        <begin position="113"/>
        <end position="136"/>
    </location>
</feature>
<dbReference type="Proteomes" id="UP000183417">
    <property type="component" value="Unassembled WGS sequence"/>
</dbReference>
<sequence>MKILIGTQASSRGEIVYLGHGPSEAAARRCFREWLNKGLNPNDEEAAGGRLLDSSKCTERLFAALTAPQAEGATADAIHAFNWASGSLYFNESGLLDARYVCREEFEVANPHLARNPQPAPTVDAQWDGEDGYVYD</sequence>
<dbReference type="Proteomes" id="UP000595064">
    <property type="component" value="Plasmid unnamed"/>
</dbReference>
<name>A0A1H3N2H7_9BURK</name>
<organism evidence="3 4">
    <name type="scientific">Delftia lacustris</name>
    <dbReference type="NCBI Taxonomy" id="558537"/>
    <lineage>
        <taxon>Bacteria</taxon>
        <taxon>Pseudomonadati</taxon>
        <taxon>Pseudomonadota</taxon>
        <taxon>Betaproteobacteria</taxon>
        <taxon>Burkholderiales</taxon>
        <taxon>Comamonadaceae</taxon>
        <taxon>Delftia</taxon>
    </lineage>
</organism>
<evidence type="ECO:0000256" key="1">
    <source>
        <dbReference type="SAM" id="MobiDB-lite"/>
    </source>
</evidence>
<accession>A0A1H3N2H7</accession>